<protein>
    <submittedName>
        <fullName evidence="2">Uncharacterized protein</fullName>
    </submittedName>
</protein>
<dbReference type="EMBL" id="VXIV02000314">
    <property type="protein sequence ID" value="KAF6039052.1"/>
    <property type="molecule type" value="Genomic_DNA"/>
</dbReference>
<evidence type="ECO:0000313" key="3">
    <source>
        <dbReference type="Proteomes" id="UP000593567"/>
    </source>
</evidence>
<gene>
    <name evidence="2" type="ORF">EB796_002646</name>
</gene>
<sequence>MMEVNNTKGPADAELAISSETKLGKILPGMEVDAPHHRQIHPHTEQKVISHLKKKLNRRVEKRLAHIYEKEEKFKAKAKAREEFINTPVSRRGSHLVYEKIQTPAQPSAEVHRDIFQRYNEYGDRVAFTPATKTRPKRTTSKPHLQPLQANGDLLKAEIVSHFGHNCHIHTLVGVGSLEPLPDITSSLQLSEDINGDNIADIAEESEEDVAVTGAEKLAQSEEVKDDSTGILINTSRESSKYSRREKADSQENIKEDVEPELERLTISNGVTEDEEVGPSISPVPTPHIVLRPMTRESSRLPIHDKHSRILRGNLNIRCPQDNKVACLYISNTGIDTKWELRYLMTELYPHLKEYCLQHNCELRIYDMHWSMDNVSFDNHSYISNCMDAVAEAQQTRAVNFVIYDPCLSENRTLTSGRLGANILPPTIDAEEYDAMFQELSNDYNNLKASIESLLQEQKELDEEKDQVDASDEEKSNKRKKTQARQQHSKQLALSIGQKEKELEQIKPQVLSEWYRRDDNVVPAVYRLQRISTKFPDINKTDPKKKAPATKSWNETALNILSVLQKYSKLSANEDVWQKYHMSLLELEIEAGIRHNQFSPGRICWFTKQFEGINEADDMAQKFIETEQSKKLRMIELNEQLKNFREMPKTNRETFGLDWIKEGFAPELLRNHMLYLEKLVDRINHLVRKSLSEIFEEEKETIPTNPHERNLYVEVIQHVTFCQQRARSFHGSRNYCNRSKSIYVLTHNFH</sequence>
<evidence type="ECO:0000256" key="1">
    <source>
        <dbReference type="SAM" id="MobiDB-lite"/>
    </source>
</evidence>
<feature type="compositionally biased region" description="Basic and acidic residues" evidence="1">
    <location>
        <begin position="238"/>
        <end position="254"/>
    </location>
</feature>
<dbReference type="PANTHER" id="PTHR19871:SF43">
    <property type="entry name" value="SI:CH211-212K18.6"/>
    <property type="match status" value="1"/>
</dbReference>
<feature type="compositionally biased region" description="Acidic residues" evidence="1">
    <location>
        <begin position="460"/>
        <end position="472"/>
    </location>
</feature>
<reference evidence="2" key="1">
    <citation type="submission" date="2020-06" db="EMBL/GenBank/DDBJ databases">
        <title>Draft genome of Bugula neritina, a colonial animal packing powerful symbionts and potential medicines.</title>
        <authorList>
            <person name="Rayko M."/>
        </authorList>
    </citation>
    <scope>NUCLEOTIDE SEQUENCE [LARGE SCALE GENOMIC DNA]</scope>
    <source>
        <strain evidence="2">Kwan_BN1</strain>
    </source>
</reference>
<feature type="region of interest" description="Disordered" evidence="1">
    <location>
        <begin position="215"/>
        <end position="254"/>
    </location>
</feature>
<comment type="caution">
    <text evidence="2">The sequence shown here is derived from an EMBL/GenBank/DDBJ whole genome shotgun (WGS) entry which is preliminary data.</text>
</comment>
<dbReference type="Proteomes" id="UP000593567">
    <property type="component" value="Unassembled WGS sequence"/>
</dbReference>
<name>A0A7J7KK41_BUGNE</name>
<evidence type="ECO:0000313" key="2">
    <source>
        <dbReference type="EMBL" id="KAF6039052.1"/>
    </source>
</evidence>
<accession>A0A7J7KK41</accession>
<organism evidence="2 3">
    <name type="scientific">Bugula neritina</name>
    <name type="common">Brown bryozoan</name>
    <name type="synonym">Sertularia neritina</name>
    <dbReference type="NCBI Taxonomy" id="10212"/>
    <lineage>
        <taxon>Eukaryota</taxon>
        <taxon>Metazoa</taxon>
        <taxon>Spiralia</taxon>
        <taxon>Lophotrochozoa</taxon>
        <taxon>Bryozoa</taxon>
        <taxon>Gymnolaemata</taxon>
        <taxon>Cheilostomatida</taxon>
        <taxon>Flustrina</taxon>
        <taxon>Buguloidea</taxon>
        <taxon>Bugulidae</taxon>
        <taxon>Bugula</taxon>
    </lineage>
</organism>
<dbReference type="OrthoDB" id="6161112at2759"/>
<dbReference type="PANTHER" id="PTHR19871">
    <property type="entry name" value="BETA TRANSDUCIN-RELATED PROTEIN"/>
    <property type="match status" value="1"/>
</dbReference>
<dbReference type="InterPro" id="IPR052752">
    <property type="entry name" value="NACHT-WD_repeat"/>
</dbReference>
<feature type="region of interest" description="Disordered" evidence="1">
    <location>
        <begin position="459"/>
        <end position="494"/>
    </location>
</feature>
<dbReference type="AlphaFoldDB" id="A0A7J7KK41"/>
<feature type="compositionally biased region" description="Basic and acidic residues" evidence="1">
    <location>
        <begin position="219"/>
        <end position="228"/>
    </location>
</feature>
<proteinExistence type="predicted"/>
<keyword evidence="3" id="KW-1185">Reference proteome</keyword>